<dbReference type="Proteomes" id="UP001501175">
    <property type="component" value="Unassembled WGS sequence"/>
</dbReference>
<keyword evidence="2" id="KW-1185">Reference proteome</keyword>
<dbReference type="SUPFAM" id="SSF47413">
    <property type="entry name" value="lambda repressor-like DNA-binding domains"/>
    <property type="match status" value="1"/>
</dbReference>
<evidence type="ECO:0000313" key="2">
    <source>
        <dbReference type="Proteomes" id="UP001501175"/>
    </source>
</evidence>
<accession>A0ABP8N609</accession>
<gene>
    <name evidence="1" type="ORF">GCM10023189_37900</name>
</gene>
<dbReference type="CDD" id="cd00093">
    <property type="entry name" value="HTH_XRE"/>
    <property type="match status" value="1"/>
</dbReference>
<evidence type="ECO:0000313" key="1">
    <source>
        <dbReference type="EMBL" id="GAA4461884.1"/>
    </source>
</evidence>
<dbReference type="RefSeq" id="WP_345245919.1">
    <property type="nucleotide sequence ID" value="NZ_BAABHD010000066.1"/>
</dbReference>
<dbReference type="InterPro" id="IPR001387">
    <property type="entry name" value="Cro/C1-type_HTH"/>
</dbReference>
<dbReference type="InterPro" id="IPR010982">
    <property type="entry name" value="Lambda_DNA-bd_dom_sf"/>
</dbReference>
<comment type="caution">
    <text evidence="1">The sequence shown here is derived from an EMBL/GenBank/DDBJ whole genome shotgun (WGS) entry which is preliminary data.</text>
</comment>
<dbReference type="EMBL" id="BAABHD010000066">
    <property type="protein sequence ID" value="GAA4461884.1"/>
    <property type="molecule type" value="Genomic_DNA"/>
</dbReference>
<sequence>MDQNEEFTERFRKLFDALHINANEAAQKTGESNTKFYNLLNGKGKPSFATVVQLCETYPNINTNYLVKGQLPILFKSSAEMAAGPLNSVGRVIRLPFYSSGENQEEPGVHDLPVTADSQSHYIDSVIIRLADNTMAPCLTAGMLLRARPVPETEWDYLNSVVVGVLYRSTLVVRRVKENDLLTRGYLTLYTDSADAGYVPVKREDIRSIWRVLEIVSGVVA</sequence>
<organism evidence="1 2">
    <name type="scientific">Nibrella saemangeumensis</name>
    <dbReference type="NCBI Taxonomy" id="1084526"/>
    <lineage>
        <taxon>Bacteria</taxon>
        <taxon>Pseudomonadati</taxon>
        <taxon>Bacteroidota</taxon>
        <taxon>Cytophagia</taxon>
        <taxon>Cytophagales</taxon>
        <taxon>Spirosomataceae</taxon>
        <taxon>Nibrella</taxon>
    </lineage>
</organism>
<name>A0ABP8N609_9BACT</name>
<protein>
    <submittedName>
        <fullName evidence="1">Uncharacterized protein</fullName>
    </submittedName>
</protein>
<proteinExistence type="predicted"/>
<reference evidence="2" key="1">
    <citation type="journal article" date="2019" name="Int. J. Syst. Evol. Microbiol.">
        <title>The Global Catalogue of Microorganisms (GCM) 10K type strain sequencing project: providing services to taxonomists for standard genome sequencing and annotation.</title>
        <authorList>
            <consortium name="The Broad Institute Genomics Platform"/>
            <consortium name="The Broad Institute Genome Sequencing Center for Infectious Disease"/>
            <person name="Wu L."/>
            <person name="Ma J."/>
        </authorList>
    </citation>
    <scope>NUCLEOTIDE SEQUENCE [LARGE SCALE GENOMIC DNA]</scope>
    <source>
        <strain evidence="2">JCM 17927</strain>
    </source>
</reference>